<dbReference type="GO" id="GO:0005524">
    <property type="term" value="F:ATP binding"/>
    <property type="evidence" value="ECO:0007669"/>
    <property type="project" value="UniProtKB-KW"/>
</dbReference>
<evidence type="ECO:0000313" key="4">
    <source>
        <dbReference type="Proteomes" id="UP000820818"/>
    </source>
</evidence>
<dbReference type="GO" id="GO:0003678">
    <property type="term" value="F:DNA helicase activity"/>
    <property type="evidence" value="ECO:0007669"/>
    <property type="project" value="UniProtKB-EC"/>
</dbReference>
<dbReference type="InterPro" id="IPR042487">
    <property type="entry name" value="RuvBL1/2_DNA/RNA_bd_dom"/>
</dbReference>
<keyword evidence="1" id="KW-0067">ATP-binding</keyword>
<evidence type="ECO:0000256" key="1">
    <source>
        <dbReference type="RuleBase" id="RU363048"/>
    </source>
</evidence>
<keyword evidence="1" id="KW-0547">Nucleotide-binding</keyword>
<evidence type="ECO:0000313" key="3">
    <source>
        <dbReference type="EMBL" id="KAI9555070.1"/>
    </source>
</evidence>
<comment type="subcellular location">
    <subcellularLocation>
        <location evidence="1">Nucleus</location>
    </subcellularLocation>
</comment>
<proteinExistence type="inferred from homology"/>
<keyword evidence="1" id="KW-0539">Nucleus</keyword>
<comment type="similarity">
    <text evidence="1">Belongs to the RuvB family.</text>
</comment>
<dbReference type="Gene3D" id="2.40.50.360">
    <property type="entry name" value="RuvB-like helicase, domain II"/>
    <property type="match status" value="1"/>
</dbReference>
<dbReference type="GO" id="GO:0006325">
    <property type="term" value="P:chromatin organization"/>
    <property type="evidence" value="ECO:0007669"/>
    <property type="project" value="UniProtKB-KW"/>
</dbReference>
<dbReference type="PANTHER" id="PTHR11093">
    <property type="entry name" value="RUVB-RELATED REPTIN AND PONTIN"/>
    <property type="match status" value="1"/>
</dbReference>
<keyword evidence="1" id="KW-0378">Hydrolase</keyword>
<keyword evidence="1" id="KW-0156">Chromatin regulator</keyword>
<dbReference type="InterPro" id="IPR010339">
    <property type="entry name" value="TIP49_P-loop"/>
</dbReference>
<dbReference type="AlphaFoldDB" id="A0AAD5L2L8"/>
<evidence type="ECO:0000259" key="2">
    <source>
        <dbReference type="Pfam" id="PF06068"/>
    </source>
</evidence>
<protein>
    <recommendedName>
        <fullName evidence="1">RuvB-like helicase</fullName>
        <ecNumber evidence="1">3.6.4.12</ecNumber>
    </recommendedName>
</protein>
<dbReference type="GO" id="GO:0006281">
    <property type="term" value="P:DNA repair"/>
    <property type="evidence" value="ECO:0007669"/>
    <property type="project" value="UniProtKB-KW"/>
</dbReference>
<keyword evidence="1" id="KW-0347">Helicase</keyword>
<organism evidence="3 4">
    <name type="scientific">Daphnia sinensis</name>
    <dbReference type="NCBI Taxonomy" id="1820382"/>
    <lineage>
        <taxon>Eukaryota</taxon>
        <taxon>Metazoa</taxon>
        <taxon>Ecdysozoa</taxon>
        <taxon>Arthropoda</taxon>
        <taxon>Crustacea</taxon>
        <taxon>Branchiopoda</taxon>
        <taxon>Diplostraca</taxon>
        <taxon>Cladocera</taxon>
        <taxon>Anomopoda</taxon>
        <taxon>Daphniidae</taxon>
        <taxon>Daphnia</taxon>
        <taxon>Daphnia similis group</taxon>
    </lineage>
</organism>
<comment type="caution">
    <text evidence="3">The sequence shown here is derived from an EMBL/GenBank/DDBJ whole genome shotgun (WGS) entry which is preliminary data.</text>
</comment>
<reference evidence="3 4" key="1">
    <citation type="submission" date="2022-05" db="EMBL/GenBank/DDBJ databases">
        <title>A multi-omics perspective on studying reproductive biology in Daphnia sinensis.</title>
        <authorList>
            <person name="Jia J."/>
        </authorList>
    </citation>
    <scope>NUCLEOTIDE SEQUENCE [LARGE SCALE GENOMIC DNA]</scope>
    <source>
        <strain evidence="3 4">WSL</strain>
    </source>
</reference>
<dbReference type="Proteomes" id="UP000820818">
    <property type="component" value="Linkage Group LG7"/>
</dbReference>
<dbReference type="InterPro" id="IPR027417">
    <property type="entry name" value="P-loop_NTPase"/>
</dbReference>
<dbReference type="GO" id="GO:0005634">
    <property type="term" value="C:nucleus"/>
    <property type="evidence" value="ECO:0007669"/>
    <property type="project" value="UniProtKB-SubCell"/>
</dbReference>
<sequence>MDDIINIEAYNGAVKRQGRFDTFATEFDLEAEEYVPLPKGDVHKKKDIVQDVTLYHLDVANGHSHQRGRDNISMMRQLTRPKKRDNKVVDKYIDQGIVPDVLSIDEIHLLDMECFAYLQKTLTAALPSTIKI</sequence>
<accession>A0AAD5L2L8</accession>
<gene>
    <name evidence="3" type="ORF">GHT06_017584</name>
</gene>
<keyword evidence="1" id="KW-0805">Transcription regulation</keyword>
<dbReference type="GO" id="GO:0016787">
    <property type="term" value="F:hydrolase activity"/>
    <property type="evidence" value="ECO:0007669"/>
    <property type="project" value="UniProtKB-KW"/>
</dbReference>
<dbReference type="EMBL" id="WJBH02000007">
    <property type="protein sequence ID" value="KAI9555070.1"/>
    <property type="molecule type" value="Genomic_DNA"/>
</dbReference>
<keyword evidence="1" id="KW-0804">Transcription</keyword>
<keyword evidence="4" id="KW-1185">Reference proteome</keyword>
<keyword evidence="1" id="KW-0227">DNA damage</keyword>
<dbReference type="InterPro" id="IPR027238">
    <property type="entry name" value="RuvB-like"/>
</dbReference>
<dbReference type="Pfam" id="PF06068">
    <property type="entry name" value="TIP49"/>
    <property type="match status" value="1"/>
</dbReference>
<feature type="domain" description="TIP49 P-loop" evidence="2">
    <location>
        <begin position="2"/>
        <end position="126"/>
    </location>
</feature>
<comment type="catalytic activity">
    <reaction evidence="1">
        <text>ATP + H2O = ADP + phosphate + H(+)</text>
        <dbReference type="Rhea" id="RHEA:13065"/>
        <dbReference type="ChEBI" id="CHEBI:15377"/>
        <dbReference type="ChEBI" id="CHEBI:15378"/>
        <dbReference type="ChEBI" id="CHEBI:30616"/>
        <dbReference type="ChEBI" id="CHEBI:43474"/>
        <dbReference type="ChEBI" id="CHEBI:456216"/>
        <dbReference type="EC" id="3.6.4.12"/>
    </reaction>
</comment>
<name>A0AAD5L2L8_9CRUS</name>
<comment type="function">
    <text evidence="1">Proposed core component of the chromatin remodeling Ino80 complex which is involved in transcriptional regulation, DNA replication and probably DNA repair.</text>
</comment>
<dbReference type="EC" id="3.6.4.12" evidence="1"/>
<keyword evidence="1" id="KW-0234">DNA repair</keyword>
<dbReference type="Gene3D" id="3.40.50.300">
    <property type="entry name" value="P-loop containing nucleotide triphosphate hydrolases"/>
    <property type="match status" value="1"/>
</dbReference>